<keyword evidence="8 9" id="KW-0472">Membrane</keyword>
<dbReference type="GO" id="GO:0004190">
    <property type="term" value="F:aspartic-type endopeptidase activity"/>
    <property type="evidence" value="ECO:0007669"/>
    <property type="project" value="UniProtKB-EC"/>
</dbReference>
<keyword evidence="5 9" id="KW-0064">Aspartyl protease</keyword>
<comment type="similarity">
    <text evidence="1 9 11">Belongs to the peptidase A8 family.</text>
</comment>
<evidence type="ECO:0000256" key="9">
    <source>
        <dbReference type="HAMAP-Rule" id="MF_00161"/>
    </source>
</evidence>
<keyword evidence="2 9" id="KW-1003">Cell membrane</keyword>
<keyword evidence="4 9" id="KW-0812">Transmembrane</keyword>
<dbReference type="RefSeq" id="WP_302108410.1">
    <property type="nucleotide sequence ID" value="NZ_JAUKTR010000001.1"/>
</dbReference>
<feature type="active site" evidence="9">
    <location>
        <position position="152"/>
    </location>
</feature>
<dbReference type="PANTHER" id="PTHR33695">
    <property type="entry name" value="LIPOPROTEIN SIGNAL PEPTIDASE"/>
    <property type="match status" value="1"/>
</dbReference>
<evidence type="ECO:0000256" key="5">
    <source>
        <dbReference type="ARBA" id="ARBA00022750"/>
    </source>
</evidence>
<dbReference type="Pfam" id="PF01252">
    <property type="entry name" value="Peptidase_A8"/>
    <property type="match status" value="1"/>
</dbReference>
<feature type="active site" evidence="9">
    <location>
        <position position="135"/>
    </location>
</feature>
<evidence type="ECO:0000256" key="4">
    <source>
        <dbReference type="ARBA" id="ARBA00022692"/>
    </source>
</evidence>
<dbReference type="HAMAP" id="MF_00161">
    <property type="entry name" value="LspA"/>
    <property type="match status" value="1"/>
</dbReference>
<dbReference type="EC" id="3.4.23.36" evidence="9"/>
<feature type="transmembrane region" description="Helical" evidence="9">
    <location>
        <begin position="71"/>
        <end position="88"/>
    </location>
</feature>
<evidence type="ECO:0000256" key="7">
    <source>
        <dbReference type="ARBA" id="ARBA00022989"/>
    </source>
</evidence>
<keyword evidence="13" id="KW-1185">Reference proteome</keyword>
<gene>
    <name evidence="9 12" type="primary">lspA</name>
    <name evidence="12" type="ORF">Q0812_00910</name>
</gene>
<accession>A0ABT8SHE8</accession>
<evidence type="ECO:0000313" key="12">
    <source>
        <dbReference type="EMBL" id="MDO1557985.1"/>
    </source>
</evidence>
<comment type="pathway">
    <text evidence="9">Protein modification; lipoprotein biosynthesis (signal peptide cleavage).</text>
</comment>
<evidence type="ECO:0000256" key="3">
    <source>
        <dbReference type="ARBA" id="ARBA00022670"/>
    </source>
</evidence>
<reference evidence="12" key="1">
    <citation type="submission" date="2023-07" db="EMBL/GenBank/DDBJ databases">
        <title>Brevundimonas soil sp. nov., isolated from the soil of chemical plant.</title>
        <authorList>
            <person name="Wu N."/>
        </authorList>
    </citation>
    <scope>NUCLEOTIDE SEQUENCE</scope>
    <source>
        <strain evidence="12">XZ-24</strain>
    </source>
</reference>
<keyword evidence="7 9" id="KW-1133">Transmembrane helix</keyword>
<dbReference type="PANTHER" id="PTHR33695:SF1">
    <property type="entry name" value="LIPOPROTEIN SIGNAL PEPTIDASE"/>
    <property type="match status" value="1"/>
</dbReference>
<evidence type="ECO:0000256" key="1">
    <source>
        <dbReference type="ARBA" id="ARBA00006139"/>
    </source>
</evidence>
<feature type="transmembrane region" description="Helical" evidence="9">
    <location>
        <begin position="108"/>
        <end position="125"/>
    </location>
</feature>
<feature type="transmembrane region" description="Helical" evidence="9">
    <location>
        <begin position="12"/>
        <end position="30"/>
    </location>
</feature>
<comment type="subcellular location">
    <subcellularLocation>
        <location evidence="9">Cell membrane</location>
        <topology evidence="9">Multi-pass membrane protein</topology>
    </subcellularLocation>
</comment>
<evidence type="ECO:0000256" key="11">
    <source>
        <dbReference type="RuleBase" id="RU004181"/>
    </source>
</evidence>
<protein>
    <recommendedName>
        <fullName evidence="9">Lipoprotein signal peptidase</fullName>
        <ecNumber evidence="9">3.4.23.36</ecNumber>
    </recommendedName>
    <alternativeName>
        <fullName evidence="9">Prolipoprotein signal peptidase</fullName>
    </alternativeName>
    <alternativeName>
        <fullName evidence="9">Signal peptidase II</fullName>
        <shortName evidence="9">SPase II</shortName>
    </alternativeName>
</protein>
<evidence type="ECO:0000256" key="6">
    <source>
        <dbReference type="ARBA" id="ARBA00022801"/>
    </source>
</evidence>
<evidence type="ECO:0000256" key="10">
    <source>
        <dbReference type="RuleBase" id="RU000594"/>
    </source>
</evidence>
<comment type="function">
    <text evidence="9 10">This protein specifically catalyzes the removal of signal peptides from prolipoproteins.</text>
</comment>
<comment type="caution">
    <text evidence="12">The sequence shown here is derived from an EMBL/GenBank/DDBJ whole genome shotgun (WGS) entry which is preliminary data.</text>
</comment>
<evidence type="ECO:0000256" key="2">
    <source>
        <dbReference type="ARBA" id="ARBA00022475"/>
    </source>
</evidence>
<dbReference type="EMBL" id="JAUKTR010000001">
    <property type="protein sequence ID" value="MDO1557985.1"/>
    <property type="molecule type" value="Genomic_DNA"/>
</dbReference>
<comment type="catalytic activity">
    <reaction evidence="9 10">
        <text>Release of signal peptides from bacterial membrane prolipoproteins. Hydrolyzes -Xaa-Yaa-Zaa-|-(S,diacylglyceryl)Cys-, in which Xaa is hydrophobic (preferably Leu), and Yaa (Ala or Ser) and Zaa (Gly or Ala) have small, neutral side chains.</text>
        <dbReference type="EC" id="3.4.23.36"/>
    </reaction>
</comment>
<dbReference type="NCBIfam" id="TIGR00077">
    <property type="entry name" value="lspA"/>
    <property type="match status" value="1"/>
</dbReference>
<evidence type="ECO:0000256" key="8">
    <source>
        <dbReference type="ARBA" id="ARBA00023136"/>
    </source>
</evidence>
<feature type="transmembrane region" description="Helical" evidence="9">
    <location>
        <begin position="145"/>
        <end position="164"/>
    </location>
</feature>
<name>A0ABT8SHE8_9CAUL</name>
<dbReference type="PRINTS" id="PR00781">
    <property type="entry name" value="LIPOSIGPTASE"/>
</dbReference>
<keyword evidence="6 9" id="KW-0378">Hydrolase</keyword>
<evidence type="ECO:0000313" key="13">
    <source>
        <dbReference type="Proteomes" id="UP001169063"/>
    </source>
</evidence>
<dbReference type="InterPro" id="IPR001872">
    <property type="entry name" value="Peptidase_A8"/>
</dbReference>
<sequence length="182" mass="19743">MSLSLPRSAAIAYVTAAVVIVLDQITKAWVLHGLDLLQRAQIDVLPFFKLSLVYNRGVSFGLLTGGETSRWLLSLFSVGVAIALAVWVWRPQPLKTVHTGPARFLNELFALAVGLIMGGALGNVIDRVRVGAVIDFLDFSALRFPWVFNVADSAITVGVILLIVDSFFLRRGDPVGVEPGTR</sequence>
<dbReference type="PROSITE" id="PS00855">
    <property type="entry name" value="SPASE_II"/>
    <property type="match status" value="1"/>
</dbReference>
<proteinExistence type="inferred from homology"/>
<organism evidence="12 13">
    <name type="scientific">Peiella sedimenti</name>
    <dbReference type="NCBI Taxonomy" id="3061083"/>
    <lineage>
        <taxon>Bacteria</taxon>
        <taxon>Pseudomonadati</taxon>
        <taxon>Pseudomonadota</taxon>
        <taxon>Alphaproteobacteria</taxon>
        <taxon>Caulobacterales</taxon>
        <taxon>Caulobacteraceae</taxon>
        <taxon>Peiella</taxon>
    </lineage>
</organism>
<dbReference type="Proteomes" id="UP001169063">
    <property type="component" value="Unassembled WGS sequence"/>
</dbReference>
<keyword evidence="3 9" id="KW-0645">Protease</keyword>